<evidence type="ECO:0000313" key="3">
    <source>
        <dbReference type="Proteomes" id="UP001320420"/>
    </source>
</evidence>
<dbReference type="Pfam" id="PF00171">
    <property type="entry name" value="Aldedh"/>
    <property type="match status" value="1"/>
</dbReference>
<reference evidence="2 3" key="1">
    <citation type="submission" date="2024-02" db="EMBL/GenBank/DDBJ databases">
        <title>De novo assembly and annotation of 12 fungi associated with fruit tree decline syndrome in Ontario, Canada.</title>
        <authorList>
            <person name="Sulman M."/>
            <person name="Ellouze W."/>
            <person name="Ilyukhin E."/>
        </authorList>
    </citation>
    <scope>NUCLEOTIDE SEQUENCE [LARGE SCALE GENOMIC DNA]</scope>
    <source>
        <strain evidence="2 3">M11/M66-122</strain>
    </source>
</reference>
<evidence type="ECO:0000313" key="2">
    <source>
        <dbReference type="EMBL" id="KAK7737283.1"/>
    </source>
</evidence>
<dbReference type="Gene3D" id="3.40.309.10">
    <property type="entry name" value="Aldehyde Dehydrogenase, Chain A, domain 2"/>
    <property type="match status" value="1"/>
</dbReference>
<proteinExistence type="predicted"/>
<keyword evidence="3" id="KW-1185">Reference proteome</keyword>
<feature type="domain" description="Aldehyde dehydrogenase" evidence="1">
    <location>
        <begin position="5"/>
        <end position="69"/>
    </location>
</feature>
<organism evidence="2 3">
    <name type="scientific">Diatrype stigma</name>
    <dbReference type="NCBI Taxonomy" id="117547"/>
    <lineage>
        <taxon>Eukaryota</taxon>
        <taxon>Fungi</taxon>
        <taxon>Dikarya</taxon>
        <taxon>Ascomycota</taxon>
        <taxon>Pezizomycotina</taxon>
        <taxon>Sordariomycetes</taxon>
        <taxon>Xylariomycetidae</taxon>
        <taxon>Xylariales</taxon>
        <taxon>Diatrypaceae</taxon>
        <taxon>Diatrype</taxon>
    </lineage>
</organism>
<evidence type="ECO:0000259" key="1">
    <source>
        <dbReference type="Pfam" id="PF00171"/>
    </source>
</evidence>
<dbReference type="GO" id="GO:0016620">
    <property type="term" value="F:oxidoreductase activity, acting on the aldehyde or oxo group of donors, NAD or NADP as acceptor"/>
    <property type="evidence" value="ECO:0007669"/>
    <property type="project" value="InterPro"/>
</dbReference>
<name>A0AAN9U1S4_9PEZI</name>
<dbReference type="Proteomes" id="UP001320420">
    <property type="component" value="Unassembled WGS sequence"/>
</dbReference>
<sequence length="81" mass="9130">SFCGIKRFYMHGSVYDVFMAAMLGVLQRLKPDDGFADGVFIPPLTNVQQFERVRELLAEVEREGSKIAARNIEPLLRAGKD</sequence>
<dbReference type="InterPro" id="IPR016161">
    <property type="entry name" value="Ald_DH/histidinol_DH"/>
</dbReference>
<protein>
    <recommendedName>
        <fullName evidence="1">Aldehyde dehydrogenase domain-containing protein</fullName>
    </recommendedName>
</protein>
<dbReference type="InterPro" id="IPR015590">
    <property type="entry name" value="Aldehyde_DH_dom"/>
</dbReference>
<accession>A0AAN9U1S4</accession>
<feature type="non-terminal residue" evidence="2">
    <location>
        <position position="1"/>
    </location>
</feature>
<comment type="caution">
    <text evidence="2">The sequence shown here is derived from an EMBL/GenBank/DDBJ whole genome shotgun (WGS) entry which is preliminary data.</text>
</comment>
<dbReference type="InterPro" id="IPR016163">
    <property type="entry name" value="Ald_DH_C"/>
</dbReference>
<dbReference type="AlphaFoldDB" id="A0AAN9U1S4"/>
<dbReference type="SUPFAM" id="SSF53720">
    <property type="entry name" value="ALDH-like"/>
    <property type="match status" value="1"/>
</dbReference>
<dbReference type="EMBL" id="JAKJXP020000248">
    <property type="protein sequence ID" value="KAK7737283.1"/>
    <property type="molecule type" value="Genomic_DNA"/>
</dbReference>
<gene>
    <name evidence="2" type="ORF">SLS62_011436</name>
</gene>